<dbReference type="STRING" id="366584.SAMN05216377_101430"/>
<feature type="transmembrane region" description="Helical" evidence="9">
    <location>
        <begin position="375"/>
        <end position="395"/>
    </location>
</feature>
<comment type="subcellular location">
    <subcellularLocation>
        <location evidence="1">Membrane</location>
        <topology evidence="1">Multi-pass membrane protein</topology>
    </subcellularLocation>
</comment>
<evidence type="ECO:0000256" key="7">
    <source>
        <dbReference type="ARBA" id="ARBA00043987"/>
    </source>
</evidence>
<feature type="transmembrane region" description="Helical" evidence="9">
    <location>
        <begin position="342"/>
        <end position="363"/>
    </location>
</feature>
<feature type="transmembrane region" description="Helical" evidence="9">
    <location>
        <begin position="434"/>
        <end position="454"/>
    </location>
</feature>
<feature type="transmembrane region" description="Helical" evidence="9">
    <location>
        <begin position="401"/>
        <end position="422"/>
    </location>
</feature>
<evidence type="ECO:0000256" key="8">
    <source>
        <dbReference type="SAM" id="MobiDB-lite"/>
    </source>
</evidence>
<feature type="transmembrane region" description="Helical" evidence="9">
    <location>
        <begin position="55"/>
        <end position="78"/>
    </location>
</feature>
<accession>A0A1G7ENC9</accession>
<dbReference type="InterPro" id="IPR049829">
    <property type="entry name" value="MptA/B-like"/>
</dbReference>
<dbReference type="RefSeq" id="WP_093075698.1">
    <property type="nucleotide sequence ID" value="NZ_FNBE01000001.1"/>
</dbReference>
<protein>
    <submittedName>
        <fullName evidence="10">Alpha-1,6-mannosyltransferase</fullName>
    </submittedName>
</protein>
<dbReference type="Proteomes" id="UP000198967">
    <property type="component" value="Unassembled WGS sequence"/>
</dbReference>
<feature type="transmembrane region" description="Helical" evidence="9">
    <location>
        <begin position="98"/>
        <end position="118"/>
    </location>
</feature>
<keyword evidence="11" id="KW-1185">Reference proteome</keyword>
<feature type="transmembrane region" description="Helical" evidence="9">
    <location>
        <begin position="218"/>
        <end position="241"/>
    </location>
</feature>
<feature type="transmembrane region" description="Helical" evidence="9">
    <location>
        <begin position="130"/>
        <end position="149"/>
    </location>
</feature>
<dbReference type="AlphaFoldDB" id="A0A1G7ENC9"/>
<proteinExistence type="inferred from homology"/>
<keyword evidence="3 10" id="KW-0808">Transferase</keyword>
<gene>
    <name evidence="10" type="ORF">SAMN05216377_101430</name>
</gene>
<dbReference type="OrthoDB" id="5242303at2"/>
<evidence type="ECO:0000256" key="5">
    <source>
        <dbReference type="ARBA" id="ARBA00022989"/>
    </source>
</evidence>
<keyword evidence="5 9" id="KW-1133">Transmembrane helix</keyword>
<keyword evidence="2 10" id="KW-0328">Glycosyltransferase</keyword>
<evidence type="ECO:0000256" key="2">
    <source>
        <dbReference type="ARBA" id="ARBA00022676"/>
    </source>
</evidence>
<organism evidence="10 11">
    <name type="scientific">Pseudonocardia oroxyli</name>
    <dbReference type="NCBI Taxonomy" id="366584"/>
    <lineage>
        <taxon>Bacteria</taxon>
        <taxon>Bacillati</taxon>
        <taxon>Actinomycetota</taxon>
        <taxon>Actinomycetes</taxon>
        <taxon>Pseudonocardiales</taxon>
        <taxon>Pseudonocardiaceae</taxon>
        <taxon>Pseudonocardia</taxon>
    </lineage>
</organism>
<dbReference type="Pfam" id="PF26314">
    <property type="entry name" value="MptA_B_family"/>
    <property type="match status" value="1"/>
</dbReference>
<evidence type="ECO:0000313" key="10">
    <source>
        <dbReference type="EMBL" id="SDE65157.1"/>
    </source>
</evidence>
<feature type="region of interest" description="Disordered" evidence="8">
    <location>
        <begin position="1"/>
        <end position="46"/>
    </location>
</feature>
<evidence type="ECO:0000313" key="11">
    <source>
        <dbReference type="Proteomes" id="UP000198967"/>
    </source>
</evidence>
<evidence type="ECO:0000256" key="4">
    <source>
        <dbReference type="ARBA" id="ARBA00022692"/>
    </source>
</evidence>
<dbReference type="NCBIfam" id="NF038066">
    <property type="entry name" value="MptB"/>
    <property type="match status" value="1"/>
</dbReference>
<dbReference type="EMBL" id="FNBE01000001">
    <property type="protein sequence ID" value="SDE65157.1"/>
    <property type="molecule type" value="Genomic_DNA"/>
</dbReference>
<name>A0A1G7ENC9_PSEOR</name>
<reference evidence="10 11" key="1">
    <citation type="submission" date="2016-10" db="EMBL/GenBank/DDBJ databases">
        <authorList>
            <person name="de Groot N.N."/>
        </authorList>
    </citation>
    <scope>NUCLEOTIDE SEQUENCE [LARGE SCALE GENOMIC DNA]</scope>
    <source>
        <strain evidence="10 11">CGMCC 4.3143</strain>
    </source>
</reference>
<comment type="similarity">
    <text evidence="7">Belongs to the MptA/B family.</text>
</comment>
<dbReference type="GO" id="GO:0016757">
    <property type="term" value="F:glycosyltransferase activity"/>
    <property type="evidence" value="ECO:0007669"/>
    <property type="project" value="UniProtKB-KW"/>
</dbReference>
<feature type="transmembrane region" description="Helical" evidence="9">
    <location>
        <begin position="253"/>
        <end position="270"/>
    </location>
</feature>
<evidence type="ECO:0000256" key="6">
    <source>
        <dbReference type="ARBA" id="ARBA00023136"/>
    </source>
</evidence>
<evidence type="ECO:0000256" key="3">
    <source>
        <dbReference type="ARBA" id="ARBA00022679"/>
    </source>
</evidence>
<feature type="transmembrane region" description="Helical" evidence="9">
    <location>
        <begin position="493"/>
        <end position="514"/>
    </location>
</feature>
<sequence length="535" mass="56838">MTGEMTAQPTRPAAGSETTLPEPADAPVLSAPADPTTAGRPGLRARLGNPPPGPLWLGFGASVLLLVGGTGGGGTLIHDPILTNSALGFWRYGHGRELATALMYLGVVLMAWAWVKLGREVLARRVGGRAVLSTAVLWMLPMLVSPPLFTRDPYSYLAQGALPLFGFDPYAVGPEAMPGVFTDNVHYFWQDTPAPYGPLFILVAKAWAWVTIQLGSNMIVGIIGTRLIMCIGLALLIWTMPELTRRLGGRPSVALWVVIANPVMVIHLVGGAHNDLLLVGLLSVGCLAALNRRHVLAVALVTLAMATKASAGVALPFIVLIWVGHLEGPWFRRLVRAGSAGVAVFLAVFTACSLAAQVGLGWLPALSAPSMIVNWLSIPTGIAQLLHTALAGVVTSSPQPYINVLRVIGGIVMVAIIAWNWWKAREGGPDAVRRAGIALLAVALLSPATLPWYLSWGLAILAMVPWSARGLQWLVFGSLFLMVAYYPSGETALYNWPFLIVCALLAALAARSLLRPDPLGLSRTARRKPVPARAA</sequence>
<evidence type="ECO:0000256" key="9">
    <source>
        <dbReference type="SAM" id="Phobius"/>
    </source>
</evidence>
<feature type="transmembrane region" description="Helical" evidence="9">
    <location>
        <begin position="466"/>
        <end position="486"/>
    </location>
</feature>
<dbReference type="GO" id="GO:0016020">
    <property type="term" value="C:membrane"/>
    <property type="evidence" value="ECO:0007669"/>
    <property type="project" value="UniProtKB-SubCell"/>
</dbReference>
<evidence type="ECO:0000256" key="1">
    <source>
        <dbReference type="ARBA" id="ARBA00004141"/>
    </source>
</evidence>
<keyword evidence="6 9" id="KW-0472">Membrane</keyword>
<feature type="transmembrane region" description="Helical" evidence="9">
    <location>
        <begin position="298"/>
        <end position="322"/>
    </location>
</feature>
<keyword evidence="4 9" id="KW-0812">Transmembrane</keyword>